<dbReference type="Gene3D" id="1.10.1410.10">
    <property type="match status" value="1"/>
</dbReference>
<dbReference type="InterPro" id="IPR043519">
    <property type="entry name" value="NT_sf"/>
</dbReference>
<dbReference type="InterPro" id="IPR054708">
    <property type="entry name" value="MTPAP-like_central"/>
</dbReference>
<sequence>GVYAVVEFASRDNVVSLLESAAIPGVSHESVVPFKSRLLSLRNHSSVHSPTQQSGLPCQPQTTAPISELIQRLSREESVSIRLIETGVTLFIKGLVADLVDDQINSLTEAYQLTEENSRLRFLVCSLLKDIAAAYFPECTIRPFGSSVNGFGKLGCDLDMFLDLDRFKRNYGSFPHVQTQMKRTNSERHVTQSILSVIGECVDHFGPGCVGVQKILNARCPLVRFAHQPSGFQCDLTANNRYSLRARGKMVAMKSTELLYLYGELDPRVRSLVFTIRCWARAHGVTSSIPGAWITNFALTVMVLFFLQKRTPPIIPKLDYLRDLAGPADESVIEGNDCTFVTDFSKIQLPSNSETLEQLLSDFFEFYATFPFSRMSVNIRKGKEQNKLEVTPLHIQNPFETSLNVSKNVNSSQLDRFVALCQESAWLLQQSENRTPRGVGGDNTPTPWGLATLLLPSQVAGIKGRKKRKREPASERIKSLLESLKNKNEDRKSQDS</sequence>
<gene>
    <name evidence="3" type="ORF">GOODEAATRI_020677</name>
</gene>
<feature type="compositionally biased region" description="Basic and acidic residues" evidence="1">
    <location>
        <begin position="471"/>
        <end position="496"/>
    </location>
</feature>
<accession>A0ABV0N322</accession>
<dbReference type="Pfam" id="PF22600">
    <property type="entry name" value="MTPAP-like_central"/>
    <property type="match status" value="1"/>
</dbReference>
<dbReference type="SUPFAM" id="SSF81301">
    <property type="entry name" value="Nucleotidyltransferase"/>
    <property type="match status" value="1"/>
</dbReference>
<keyword evidence="4" id="KW-1185">Reference proteome</keyword>
<dbReference type="Gene3D" id="3.30.460.10">
    <property type="entry name" value="Beta Polymerase, domain 2"/>
    <property type="match status" value="1"/>
</dbReference>
<feature type="non-terminal residue" evidence="3">
    <location>
        <position position="1"/>
    </location>
</feature>
<evidence type="ECO:0000259" key="2">
    <source>
        <dbReference type="Pfam" id="PF22600"/>
    </source>
</evidence>
<dbReference type="PANTHER" id="PTHR12271:SF133">
    <property type="entry name" value="POLY(A) RNA POLYMERASE, MITOCHONDRIAL"/>
    <property type="match status" value="1"/>
</dbReference>
<reference evidence="3 4" key="1">
    <citation type="submission" date="2021-06" db="EMBL/GenBank/DDBJ databases">
        <authorList>
            <person name="Palmer J.M."/>
        </authorList>
    </citation>
    <scope>NUCLEOTIDE SEQUENCE [LARGE SCALE GENOMIC DNA]</scope>
    <source>
        <strain evidence="3 4">GA_2019</strain>
        <tissue evidence="3">Muscle</tissue>
    </source>
</reference>
<dbReference type="EMBL" id="JAHRIO010021939">
    <property type="protein sequence ID" value="MEQ2165774.1"/>
    <property type="molecule type" value="Genomic_DNA"/>
</dbReference>
<dbReference type="PANTHER" id="PTHR12271">
    <property type="entry name" value="POLY A POLYMERASE CID PAP -RELATED"/>
    <property type="match status" value="1"/>
</dbReference>
<dbReference type="SUPFAM" id="SSF81631">
    <property type="entry name" value="PAP/OAS1 substrate-binding domain"/>
    <property type="match status" value="1"/>
</dbReference>
<proteinExistence type="predicted"/>
<protein>
    <recommendedName>
        <fullName evidence="2">Poly(A) RNA polymerase mitochondrial-like central palm domain-containing protein</fullName>
    </recommendedName>
</protein>
<organism evidence="3 4">
    <name type="scientific">Goodea atripinnis</name>
    <dbReference type="NCBI Taxonomy" id="208336"/>
    <lineage>
        <taxon>Eukaryota</taxon>
        <taxon>Metazoa</taxon>
        <taxon>Chordata</taxon>
        <taxon>Craniata</taxon>
        <taxon>Vertebrata</taxon>
        <taxon>Euteleostomi</taxon>
        <taxon>Actinopterygii</taxon>
        <taxon>Neopterygii</taxon>
        <taxon>Teleostei</taxon>
        <taxon>Neoteleostei</taxon>
        <taxon>Acanthomorphata</taxon>
        <taxon>Ovalentaria</taxon>
        <taxon>Atherinomorphae</taxon>
        <taxon>Cyprinodontiformes</taxon>
        <taxon>Goodeidae</taxon>
        <taxon>Goodea</taxon>
    </lineage>
</organism>
<dbReference type="CDD" id="cd05402">
    <property type="entry name" value="NT_PAP_TUTase"/>
    <property type="match status" value="1"/>
</dbReference>
<evidence type="ECO:0000313" key="3">
    <source>
        <dbReference type="EMBL" id="MEQ2165774.1"/>
    </source>
</evidence>
<comment type="caution">
    <text evidence="3">The sequence shown here is derived from an EMBL/GenBank/DDBJ whole genome shotgun (WGS) entry which is preliminary data.</text>
</comment>
<dbReference type="Proteomes" id="UP001476798">
    <property type="component" value="Unassembled WGS sequence"/>
</dbReference>
<feature type="domain" description="Poly(A) RNA polymerase mitochondrial-like central palm" evidence="2">
    <location>
        <begin position="101"/>
        <end position="263"/>
    </location>
</feature>
<name>A0ABV0N322_9TELE</name>
<evidence type="ECO:0000313" key="4">
    <source>
        <dbReference type="Proteomes" id="UP001476798"/>
    </source>
</evidence>
<feature type="region of interest" description="Disordered" evidence="1">
    <location>
        <begin position="461"/>
        <end position="496"/>
    </location>
</feature>
<evidence type="ECO:0000256" key="1">
    <source>
        <dbReference type="SAM" id="MobiDB-lite"/>
    </source>
</evidence>